<evidence type="ECO:0000313" key="4">
    <source>
        <dbReference type="Proteomes" id="UP000198670"/>
    </source>
</evidence>
<dbReference type="Gene3D" id="1.10.540.10">
    <property type="entry name" value="Acyl-CoA dehydrogenase/oxidase, N-terminal domain"/>
    <property type="match status" value="1"/>
</dbReference>
<evidence type="ECO:0000313" key="3">
    <source>
        <dbReference type="EMBL" id="SFH86768.1"/>
    </source>
</evidence>
<dbReference type="AlphaFoldDB" id="A0A1I3DJQ8"/>
<dbReference type="GO" id="GO:0050660">
    <property type="term" value="F:flavin adenine dinucleotide binding"/>
    <property type="evidence" value="ECO:0007669"/>
    <property type="project" value="InterPro"/>
</dbReference>
<reference evidence="3 4" key="1">
    <citation type="submission" date="2016-10" db="EMBL/GenBank/DDBJ databases">
        <authorList>
            <person name="de Groot N.N."/>
        </authorList>
    </citation>
    <scope>NUCLEOTIDE SEQUENCE [LARGE SCALE GENOMIC DNA]</scope>
    <source>
        <strain evidence="3 4">RK1</strain>
    </source>
</reference>
<keyword evidence="4" id="KW-1185">Reference proteome</keyword>
<proteinExistence type="predicted"/>
<protein>
    <submittedName>
        <fullName evidence="3">Acyl-CoA dehydrogenase</fullName>
    </submittedName>
</protein>
<dbReference type="InterPro" id="IPR046373">
    <property type="entry name" value="Acyl-CoA_Oxase/DH_mid-dom_sf"/>
</dbReference>
<dbReference type="Gene3D" id="2.40.110.10">
    <property type="entry name" value="Butyryl-CoA Dehydrogenase, subunit A, domain 2"/>
    <property type="match status" value="1"/>
</dbReference>
<feature type="domain" description="Acyl-CoA dehydrogenase C-terminal" evidence="2">
    <location>
        <begin position="258"/>
        <end position="342"/>
    </location>
</feature>
<dbReference type="OrthoDB" id="1170793at2"/>
<dbReference type="RefSeq" id="WP_090623730.1">
    <property type="nucleotide sequence ID" value="NZ_FOQO01000001.1"/>
</dbReference>
<evidence type="ECO:0000259" key="2">
    <source>
        <dbReference type="Pfam" id="PF08028"/>
    </source>
</evidence>
<evidence type="ECO:0000256" key="1">
    <source>
        <dbReference type="ARBA" id="ARBA00023002"/>
    </source>
</evidence>
<dbReference type="InterPro" id="IPR009100">
    <property type="entry name" value="AcylCoA_DH/oxidase_NM_dom_sf"/>
</dbReference>
<dbReference type="STRING" id="1477437.SAMN05444682_101494"/>
<organism evidence="3 4">
    <name type="scientific">Parapedobacter indicus</name>
    <dbReference type="NCBI Taxonomy" id="1477437"/>
    <lineage>
        <taxon>Bacteria</taxon>
        <taxon>Pseudomonadati</taxon>
        <taxon>Bacteroidota</taxon>
        <taxon>Sphingobacteriia</taxon>
        <taxon>Sphingobacteriales</taxon>
        <taxon>Sphingobacteriaceae</taxon>
        <taxon>Parapedobacter</taxon>
    </lineage>
</organism>
<dbReference type="SUPFAM" id="SSF56645">
    <property type="entry name" value="Acyl-CoA dehydrogenase NM domain-like"/>
    <property type="match status" value="1"/>
</dbReference>
<accession>A0A1I3DJQ8</accession>
<dbReference type="InterPro" id="IPR013107">
    <property type="entry name" value="Acyl-CoA_DH_C"/>
</dbReference>
<dbReference type="Proteomes" id="UP000198670">
    <property type="component" value="Unassembled WGS sequence"/>
</dbReference>
<keyword evidence="1" id="KW-0560">Oxidoreductase</keyword>
<dbReference type="EMBL" id="FOQO01000001">
    <property type="protein sequence ID" value="SFH86768.1"/>
    <property type="molecule type" value="Genomic_DNA"/>
</dbReference>
<dbReference type="GO" id="GO:0016627">
    <property type="term" value="F:oxidoreductase activity, acting on the CH-CH group of donors"/>
    <property type="evidence" value="ECO:0007669"/>
    <property type="project" value="InterPro"/>
</dbReference>
<dbReference type="InterPro" id="IPR037069">
    <property type="entry name" value="AcylCoA_DH/ox_N_sf"/>
</dbReference>
<sequence length="343" mass="38066">MIAEELVHQLRNLSDRAEVDGRLIPEQLDIIYNQRWFKLFVPRCYGGLELTAPEGIRLEEELAWIDGSLGWTVTLCAGANLFVGYMQQPTAQALFADRTVCLGGSGHASGTATLADNGYRVSGKWRYATGAPHLTHFTASCIVEHDGETVLDKAGNPVVKSFFFSKDDVRIVEDWPAFGLRATASHSFEVSDLWVDETHAFVIAPQYATLDQLIYQYPFLQFAEATLAANTLGMARHFISCAEDLIKDPMVKLAENVQAKLSDTSASFYQAVDTSWSELVEKGQPSSAVLHTVSDQSRKLVRLCHELVTLLYPYTGLAAADASTEINRIWRDLFTASQHSLLR</sequence>
<dbReference type="PIRSF" id="PIRSF016578">
    <property type="entry name" value="HsaA"/>
    <property type="match status" value="1"/>
</dbReference>
<name>A0A1I3DJQ8_9SPHI</name>
<dbReference type="Gene3D" id="1.20.140.10">
    <property type="entry name" value="Butyryl-CoA Dehydrogenase, subunit A, domain 3"/>
    <property type="match status" value="1"/>
</dbReference>
<gene>
    <name evidence="3" type="ORF">SAMN05444682_101494</name>
</gene>
<dbReference type="Pfam" id="PF08028">
    <property type="entry name" value="Acyl-CoA_dh_2"/>
    <property type="match status" value="1"/>
</dbReference>